<proteinExistence type="predicted"/>
<reference evidence="1" key="2">
    <citation type="submission" date="2020-07" db="EMBL/GenBank/DDBJ databases">
        <authorList>
            <person name="Vera ALvarez R."/>
            <person name="Arias-Moreno D.M."/>
            <person name="Jimenez-Jacinto V."/>
            <person name="Jimenez-Bremont J.F."/>
            <person name="Swaminathan K."/>
            <person name="Moose S.P."/>
            <person name="Guerrero-Gonzalez M.L."/>
            <person name="Marino-Ramirez L."/>
            <person name="Landsman D."/>
            <person name="Rodriguez-Kessler M."/>
            <person name="Delgado-Sanchez P."/>
        </authorList>
    </citation>
    <scope>NUCLEOTIDE SEQUENCE</scope>
    <source>
        <tissue evidence="1">Cladode</tissue>
    </source>
</reference>
<accession>A0A7C9A835</accession>
<protein>
    <submittedName>
        <fullName evidence="1">Uncharacterized protein</fullName>
    </submittedName>
</protein>
<sequence>MLKSSQVILKNLPPNSALIGEIMDRVKEFLASKALLKGDFSTRSHPLRRLRGEHEWRIGPTILTLCEHLFVSFAIRMLRKQTDNVVGQWKLKEKWIAQKEECQSKGKHIWRWGIGRFVLSAMVAYVDGRLCRHIPHPIARRIVSGFLLSFLDNKESN</sequence>
<reference evidence="1" key="1">
    <citation type="journal article" date="2013" name="J. Plant Res.">
        <title>Effect of fungi and light on seed germination of three Opuntia species from semiarid lands of central Mexico.</title>
        <authorList>
            <person name="Delgado-Sanchez P."/>
            <person name="Jimenez-Bremont J.F."/>
            <person name="Guerrero-Gonzalez Mde L."/>
            <person name="Flores J."/>
        </authorList>
    </citation>
    <scope>NUCLEOTIDE SEQUENCE</scope>
    <source>
        <tissue evidence="1">Cladode</tissue>
    </source>
</reference>
<organism evidence="1">
    <name type="scientific">Opuntia streptacantha</name>
    <name type="common">Prickly pear cactus</name>
    <name type="synonym">Opuntia cardona</name>
    <dbReference type="NCBI Taxonomy" id="393608"/>
    <lineage>
        <taxon>Eukaryota</taxon>
        <taxon>Viridiplantae</taxon>
        <taxon>Streptophyta</taxon>
        <taxon>Embryophyta</taxon>
        <taxon>Tracheophyta</taxon>
        <taxon>Spermatophyta</taxon>
        <taxon>Magnoliopsida</taxon>
        <taxon>eudicotyledons</taxon>
        <taxon>Gunneridae</taxon>
        <taxon>Pentapetalae</taxon>
        <taxon>Caryophyllales</taxon>
        <taxon>Cactineae</taxon>
        <taxon>Cactaceae</taxon>
        <taxon>Opuntioideae</taxon>
        <taxon>Opuntia</taxon>
    </lineage>
</organism>
<dbReference type="EMBL" id="GISG01206204">
    <property type="protein sequence ID" value="MBA4660152.1"/>
    <property type="molecule type" value="Transcribed_RNA"/>
</dbReference>
<evidence type="ECO:0000313" key="1">
    <source>
        <dbReference type="EMBL" id="MBA4660151.1"/>
    </source>
</evidence>
<dbReference type="EMBL" id="GISG01206203">
    <property type="protein sequence ID" value="MBA4660151.1"/>
    <property type="molecule type" value="Transcribed_RNA"/>
</dbReference>
<name>A0A7C9A835_OPUST</name>
<dbReference type="AlphaFoldDB" id="A0A7C9A835"/>